<keyword evidence="4" id="KW-1185">Reference proteome</keyword>
<name>A0AAC9ASS6_AMIAI</name>
<reference evidence="2 4" key="2">
    <citation type="submission" date="2020-08" db="EMBL/GenBank/DDBJ databases">
        <title>Genomic Encyclopedia of Type Strains, Phase IV (KMG-IV): sequencing the most valuable type-strain genomes for metagenomic binning, comparative biology and taxonomic classification.</title>
        <authorList>
            <person name="Goeker M."/>
        </authorList>
    </citation>
    <scope>NUCLEOTIDE SEQUENCE [LARGE SCALE GENOMIC DNA]</scope>
    <source>
        <strain evidence="2 4">DSM 10368</strain>
    </source>
</reference>
<dbReference type="EMBL" id="JACICB010000006">
    <property type="protein sequence ID" value="MBB3705635.1"/>
    <property type="molecule type" value="Genomic_DNA"/>
</dbReference>
<evidence type="ECO:0000313" key="4">
    <source>
        <dbReference type="Proteomes" id="UP000577697"/>
    </source>
</evidence>
<sequence length="129" mass="14310">MTTLYELADTKYPSKAISEGYAITAPSYLVAATTKRVPRSIEIRMRRRLDDADGEFLSRVVDAPAMMPNDFATEAFADIEGEDFDIIVQSFSDIIESISEVNCVAYGVEPDTVKRYHEVMANVGGPAHR</sequence>
<protein>
    <submittedName>
        <fullName evidence="1">Uncharacterized protein</fullName>
    </submittedName>
</protein>
<proteinExistence type="predicted"/>
<dbReference type="AlphaFoldDB" id="A0AAC9ASS6"/>
<dbReference type="EMBL" id="CP015005">
    <property type="protein sequence ID" value="AMS43978.1"/>
    <property type="molecule type" value="Genomic_DNA"/>
</dbReference>
<dbReference type="Proteomes" id="UP000075755">
    <property type="component" value="Chromosome"/>
</dbReference>
<dbReference type="KEGG" id="aak:AA2016_5070"/>
<gene>
    <name evidence="1" type="ORF">AA2016_5070</name>
    <name evidence="2" type="ORF">FHS67_001950</name>
</gene>
<evidence type="ECO:0000313" key="3">
    <source>
        <dbReference type="Proteomes" id="UP000075755"/>
    </source>
</evidence>
<dbReference type="Proteomes" id="UP000577697">
    <property type="component" value="Unassembled WGS sequence"/>
</dbReference>
<evidence type="ECO:0000313" key="1">
    <source>
        <dbReference type="EMBL" id="AMS43978.1"/>
    </source>
</evidence>
<dbReference type="RefSeq" id="WP_067965012.1">
    <property type="nucleotide sequence ID" value="NZ_CP015005.1"/>
</dbReference>
<organism evidence="1 3">
    <name type="scientific">Aminobacter aminovorans</name>
    <name type="common">Chelatobacter heintzii</name>
    <dbReference type="NCBI Taxonomy" id="83263"/>
    <lineage>
        <taxon>Bacteria</taxon>
        <taxon>Pseudomonadati</taxon>
        <taxon>Pseudomonadota</taxon>
        <taxon>Alphaproteobacteria</taxon>
        <taxon>Hyphomicrobiales</taxon>
        <taxon>Phyllobacteriaceae</taxon>
        <taxon>Aminobacter</taxon>
    </lineage>
</organism>
<evidence type="ECO:0000313" key="2">
    <source>
        <dbReference type="EMBL" id="MBB3705635.1"/>
    </source>
</evidence>
<reference evidence="1 3" key="1">
    <citation type="submission" date="2016-03" db="EMBL/GenBank/DDBJ databases">
        <title>Complete genome of Aminobacter aminovorans KCTC 2477.</title>
        <authorList>
            <person name="Kim K.M."/>
        </authorList>
    </citation>
    <scope>NUCLEOTIDE SEQUENCE [LARGE SCALE GENOMIC DNA]</scope>
    <source>
        <strain evidence="1 3">KCTC 2477</strain>
    </source>
</reference>
<accession>A0AAC9ASS6</accession>